<reference evidence="1 2" key="1">
    <citation type="submission" date="2016-11" db="EMBL/GenBank/DDBJ databases">
        <authorList>
            <person name="Jaros S."/>
            <person name="Januszkiewicz K."/>
            <person name="Wedrychowicz H."/>
        </authorList>
    </citation>
    <scope>NUCLEOTIDE SEQUENCE [LARGE SCALE GENOMIC DNA]</scope>
    <source>
        <strain evidence="1 2">DSM 21864</strain>
    </source>
</reference>
<name>A0A1M6JAJ2_9CLOT</name>
<gene>
    <name evidence="1" type="ORF">SAMN05444401_3016</name>
</gene>
<dbReference type="OrthoDB" id="146245at2"/>
<dbReference type="AlphaFoldDB" id="A0A1M6JAJ2"/>
<dbReference type="Proteomes" id="UP000184080">
    <property type="component" value="Unassembled WGS sequence"/>
</dbReference>
<evidence type="ECO:0000313" key="2">
    <source>
        <dbReference type="Proteomes" id="UP000184080"/>
    </source>
</evidence>
<proteinExistence type="predicted"/>
<sequence length="421" mass="49580">MGDIHLQYYYDLFREKWWVSSNTFKLNIDKISYFQKKKREKELDKLIDTVVNHIKSFPKSEVEKKQWKSKGDKFLRELMKKDKLFKLENFDEDLKERFFKSTENFIKASREFDKKLNLEDIGQAMRNVWIINILQAVMGEEVSLTKAIFGYSMLYPYTDNYLDDIYIGSSEKNKFNNRLQERLKGENISYNNNHEAQVYKLVENIEEVFPRREYPKVYESLLQINNGQIRSLEQQEEVTIPYDKDILGISILKGGSSVLVDGYLVRGEMTPEEIEFCMGYGFLLQLGDDLQDVKEDLKNNHITLMSQLAGKYCLDTISNKLINFTMDLVDNLQCKNKDNEVRLKELIKNNCIMLILFSIGLSKEYFSKEYVKTIEGYLPFTIDYLENLKPKITKKLQEIKDEQGISGERLMYILDEVVSLG</sequence>
<dbReference type="EMBL" id="FQZO01000005">
    <property type="protein sequence ID" value="SHJ43673.1"/>
    <property type="molecule type" value="Genomic_DNA"/>
</dbReference>
<evidence type="ECO:0000313" key="1">
    <source>
        <dbReference type="EMBL" id="SHJ43673.1"/>
    </source>
</evidence>
<keyword evidence="2" id="KW-1185">Reference proteome</keyword>
<organism evidence="1 2">
    <name type="scientific">Clostridium amylolyticum</name>
    <dbReference type="NCBI Taxonomy" id="1121298"/>
    <lineage>
        <taxon>Bacteria</taxon>
        <taxon>Bacillati</taxon>
        <taxon>Bacillota</taxon>
        <taxon>Clostridia</taxon>
        <taxon>Eubacteriales</taxon>
        <taxon>Clostridiaceae</taxon>
        <taxon>Clostridium</taxon>
    </lineage>
</organism>
<protein>
    <submittedName>
        <fullName evidence="1">Uncharacterized protein</fullName>
    </submittedName>
</protein>
<dbReference type="RefSeq" id="WP_073008407.1">
    <property type="nucleotide sequence ID" value="NZ_FQZO01000005.1"/>
</dbReference>
<dbReference type="STRING" id="1121298.SAMN05444401_3016"/>
<accession>A0A1M6JAJ2</accession>